<name>A0AAV0UQF4_HYABA</name>
<keyword evidence="4 6" id="KW-0928">Hypersensitive response elicitation</keyword>
<sequence>MTGPNVVSTVLTALLVTSSSTPFLVAAQECPSNVSESFVATIDNSTFFSTCAEGATFNVSSVFDVLNFTAENLFVFCNSSTCLEPIHALMAPLDCNITYMGTLRNLSAEVSELHDVCHETLDAAEGSSGNERATESKDMSGHDHTGDSSSHSGSMASPASTAAVLSAVAVASIATLTALLA</sequence>
<reference evidence="9" key="1">
    <citation type="submission" date="2022-12" db="EMBL/GenBank/DDBJ databases">
        <authorList>
            <person name="Webb A."/>
        </authorList>
    </citation>
    <scope>NUCLEOTIDE SEQUENCE</scope>
    <source>
        <strain evidence="9">Hp1</strain>
    </source>
</reference>
<evidence type="ECO:0000256" key="5">
    <source>
        <dbReference type="ARBA" id="ARBA00023157"/>
    </source>
</evidence>
<comment type="subcellular location">
    <subcellularLocation>
        <location evidence="1 6">Secreted</location>
    </subcellularLocation>
</comment>
<evidence type="ECO:0000313" key="9">
    <source>
        <dbReference type="EMBL" id="CAI5738538.1"/>
    </source>
</evidence>
<dbReference type="Pfam" id="PF00964">
    <property type="entry name" value="Elicitin"/>
    <property type="match status" value="1"/>
</dbReference>
<evidence type="ECO:0000256" key="3">
    <source>
        <dbReference type="ARBA" id="ARBA00022525"/>
    </source>
</evidence>
<dbReference type="EMBL" id="CANTFL010001383">
    <property type="protein sequence ID" value="CAI5738538.1"/>
    <property type="molecule type" value="Genomic_DNA"/>
</dbReference>
<protein>
    <recommendedName>
        <fullName evidence="6">Elicitin</fullName>
    </recommendedName>
</protein>
<dbReference type="SUPFAM" id="SSF48647">
    <property type="entry name" value="Fungal elicitin"/>
    <property type="match status" value="1"/>
</dbReference>
<dbReference type="SMART" id="SM01187">
    <property type="entry name" value="Elicitin"/>
    <property type="match status" value="1"/>
</dbReference>
<comment type="caution">
    <text evidence="9">The sequence shown here is derived from an EMBL/GenBank/DDBJ whole genome shotgun (WGS) entry which is preliminary data.</text>
</comment>
<dbReference type="InterPro" id="IPR036470">
    <property type="entry name" value="Elicitin_sf"/>
</dbReference>
<feature type="compositionally biased region" description="Basic and acidic residues" evidence="7">
    <location>
        <begin position="132"/>
        <end position="146"/>
    </location>
</feature>
<keyword evidence="3 6" id="KW-0964">Secreted</keyword>
<comment type="similarity">
    <text evidence="2 6">Belongs to the elicitin family.</text>
</comment>
<dbReference type="InterPro" id="IPR002200">
    <property type="entry name" value="Elicitin"/>
</dbReference>
<comment type="function">
    <text evidence="6">Induces local and distal defense responses (incompatible hypersensitive reaction) in plants from the solanaceae and cruciferae families. Elicits leaf necrosis and causes the accumulation of pathogenesis-related proteins. Might interact with the lipidic molecules of the plasma membrane.</text>
</comment>
<dbReference type="AlphaFoldDB" id="A0AAV0UQF4"/>
<feature type="region of interest" description="Disordered" evidence="7">
    <location>
        <begin position="124"/>
        <end position="155"/>
    </location>
</feature>
<evidence type="ECO:0000256" key="8">
    <source>
        <dbReference type="SAM" id="SignalP"/>
    </source>
</evidence>
<evidence type="ECO:0000256" key="6">
    <source>
        <dbReference type="RuleBase" id="RU368111"/>
    </source>
</evidence>
<evidence type="ECO:0000313" key="10">
    <source>
        <dbReference type="Proteomes" id="UP001162031"/>
    </source>
</evidence>
<feature type="chain" id="PRO_5043718092" description="Elicitin" evidence="8">
    <location>
        <begin position="28"/>
        <end position="181"/>
    </location>
</feature>
<dbReference type="GO" id="GO:0052040">
    <property type="term" value="P:symbiont-mediated perturbation of host programmed cell death"/>
    <property type="evidence" value="ECO:0007669"/>
    <property type="project" value="UniProtKB-UniRule"/>
</dbReference>
<evidence type="ECO:0000256" key="2">
    <source>
        <dbReference type="ARBA" id="ARBA00009544"/>
    </source>
</evidence>
<organism evidence="9 10">
    <name type="scientific">Hyaloperonospora brassicae</name>
    <name type="common">Brassica downy mildew</name>
    <name type="synonym">Peronospora brassicae</name>
    <dbReference type="NCBI Taxonomy" id="162125"/>
    <lineage>
        <taxon>Eukaryota</taxon>
        <taxon>Sar</taxon>
        <taxon>Stramenopiles</taxon>
        <taxon>Oomycota</taxon>
        <taxon>Peronosporomycetes</taxon>
        <taxon>Peronosporales</taxon>
        <taxon>Peronosporaceae</taxon>
        <taxon>Hyaloperonospora</taxon>
    </lineage>
</organism>
<evidence type="ECO:0000256" key="4">
    <source>
        <dbReference type="ARBA" id="ARBA00022978"/>
    </source>
</evidence>
<keyword evidence="8" id="KW-0732">Signal</keyword>
<proteinExistence type="inferred from homology"/>
<feature type="signal peptide" evidence="8">
    <location>
        <begin position="1"/>
        <end position="27"/>
    </location>
</feature>
<evidence type="ECO:0000256" key="7">
    <source>
        <dbReference type="SAM" id="MobiDB-lite"/>
    </source>
</evidence>
<keyword evidence="5 6" id="KW-1015">Disulfide bond</keyword>
<keyword evidence="10" id="KW-1185">Reference proteome</keyword>
<evidence type="ECO:0000256" key="1">
    <source>
        <dbReference type="ARBA" id="ARBA00004613"/>
    </source>
</evidence>
<gene>
    <name evidence="9" type="ORF">HBR001_LOCUS7519</name>
</gene>
<dbReference type="GO" id="GO:0005576">
    <property type="term" value="C:extracellular region"/>
    <property type="evidence" value="ECO:0007669"/>
    <property type="project" value="UniProtKB-SubCell"/>
</dbReference>
<dbReference type="Proteomes" id="UP001162031">
    <property type="component" value="Unassembled WGS sequence"/>
</dbReference>
<accession>A0AAV0UQF4</accession>